<sequence length="148" mass="16934">MHIRFLAIVALLFVSLRASAQEKPVNSLYTGDIDGKIPVTLFLQATPHPCKPEDQYQGIYTYNKQLDRSKWLLLSIDYNDKGQFIMVESGVSGVLILQKTGEGFSGTWISPDGKTLRKVSLWKKEIPKDKEEFYLDALDHTNYRYNDC</sequence>
<proteinExistence type="predicted"/>
<protein>
    <submittedName>
        <fullName evidence="2">Uncharacterized protein</fullName>
    </submittedName>
</protein>
<keyword evidence="3" id="KW-1185">Reference proteome</keyword>
<evidence type="ECO:0000313" key="3">
    <source>
        <dbReference type="Proteomes" id="UP001449657"/>
    </source>
</evidence>
<dbReference type="EMBL" id="CP150096">
    <property type="protein sequence ID" value="WZN48291.1"/>
    <property type="molecule type" value="Genomic_DNA"/>
</dbReference>
<reference evidence="2 3" key="1">
    <citation type="submission" date="2024-03" db="EMBL/GenBank/DDBJ databases">
        <title>Chitinophaga caseinilytica sp. nov., a casein hydrolysing bacterium isolated from forest soil.</title>
        <authorList>
            <person name="Lee D.S."/>
            <person name="Han D.M."/>
            <person name="Baek J.H."/>
            <person name="Choi D.G."/>
            <person name="Jeon J.H."/>
            <person name="Jeon C.O."/>
        </authorList>
    </citation>
    <scope>NUCLEOTIDE SEQUENCE [LARGE SCALE GENOMIC DNA]</scope>
    <source>
        <strain evidence="2 3">KACC 19118</strain>
    </source>
</reference>
<keyword evidence="1" id="KW-0732">Signal</keyword>
<gene>
    <name evidence="2" type="ORF">WJU22_08895</name>
</gene>
<feature type="signal peptide" evidence="1">
    <location>
        <begin position="1"/>
        <end position="20"/>
    </location>
</feature>
<dbReference type="Proteomes" id="UP001449657">
    <property type="component" value="Chromosome"/>
</dbReference>
<dbReference type="RefSeq" id="WP_341842886.1">
    <property type="nucleotide sequence ID" value="NZ_CP149792.1"/>
</dbReference>
<organism evidence="2 3">
    <name type="scientific">Chitinophaga caseinilytica</name>
    <dbReference type="NCBI Taxonomy" id="2267521"/>
    <lineage>
        <taxon>Bacteria</taxon>
        <taxon>Pseudomonadati</taxon>
        <taxon>Bacteroidota</taxon>
        <taxon>Chitinophagia</taxon>
        <taxon>Chitinophagales</taxon>
        <taxon>Chitinophagaceae</taxon>
        <taxon>Chitinophaga</taxon>
    </lineage>
</organism>
<accession>A0ABZ2Z7S6</accession>
<name>A0ABZ2Z7S6_9BACT</name>
<evidence type="ECO:0000256" key="1">
    <source>
        <dbReference type="SAM" id="SignalP"/>
    </source>
</evidence>
<feature type="chain" id="PRO_5047511451" evidence="1">
    <location>
        <begin position="21"/>
        <end position="148"/>
    </location>
</feature>
<evidence type="ECO:0000313" key="2">
    <source>
        <dbReference type="EMBL" id="WZN48291.1"/>
    </source>
</evidence>